<dbReference type="AlphaFoldDB" id="A0A6M4HEB0"/>
<keyword evidence="2" id="KW-1185">Reference proteome</keyword>
<reference evidence="1 2" key="1">
    <citation type="submission" date="2020-04" db="EMBL/GenBank/DDBJ databases">
        <title>Usitatibacter rugosus gen. nov., sp. nov. and Usitatibacter palustris sp. nov., novel members of Usitatibacteraceae fam. nov. within the order Nitrosomonadales isolated from soil.</title>
        <authorList>
            <person name="Huber K.J."/>
            <person name="Neumann-Schaal M."/>
            <person name="Geppert A."/>
            <person name="Luckner M."/>
            <person name="Wanner G."/>
            <person name="Overmann J."/>
        </authorList>
    </citation>
    <scope>NUCLEOTIDE SEQUENCE [LARGE SCALE GENOMIC DNA]</scope>
    <source>
        <strain evidence="1 2">Swamp67</strain>
    </source>
</reference>
<name>A0A6M4HEB0_9PROT</name>
<sequence length="60" mass="6431">MVKLVGRSGQLSLGKKYSGQYYDVELLTDGAILLRPVTIVAKPIDREAIASLLQAAKSSP</sequence>
<protein>
    <submittedName>
        <fullName evidence="1">Uncharacterized protein</fullName>
    </submittedName>
</protein>
<evidence type="ECO:0000313" key="1">
    <source>
        <dbReference type="EMBL" id="QJR16944.1"/>
    </source>
</evidence>
<accession>A0A6M4HEB0</accession>
<dbReference type="InParanoid" id="A0A6M4HEB0"/>
<evidence type="ECO:0000313" key="2">
    <source>
        <dbReference type="Proteomes" id="UP000503096"/>
    </source>
</evidence>
<dbReference type="KEGG" id="upl:DSM104440_03781"/>
<gene>
    <name evidence="1" type="ORF">DSM104440_03781</name>
</gene>
<proteinExistence type="predicted"/>
<dbReference type="EMBL" id="CP053073">
    <property type="protein sequence ID" value="QJR16944.1"/>
    <property type="molecule type" value="Genomic_DNA"/>
</dbReference>
<organism evidence="1 2">
    <name type="scientific">Usitatibacter palustris</name>
    <dbReference type="NCBI Taxonomy" id="2732487"/>
    <lineage>
        <taxon>Bacteria</taxon>
        <taxon>Pseudomonadati</taxon>
        <taxon>Pseudomonadota</taxon>
        <taxon>Betaproteobacteria</taxon>
        <taxon>Nitrosomonadales</taxon>
        <taxon>Usitatibacteraceae</taxon>
        <taxon>Usitatibacter</taxon>
    </lineage>
</organism>
<dbReference type="RefSeq" id="WP_171165479.1">
    <property type="nucleotide sequence ID" value="NZ_CP053073.1"/>
</dbReference>
<dbReference type="Proteomes" id="UP000503096">
    <property type="component" value="Chromosome"/>
</dbReference>